<dbReference type="SUPFAM" id="SSF88946">
    <property type="entry name" value="Sigma2 domain of RNA polymerase sigma factors"/>
    <property type="match status" value="1"/>
</dbReference>
<dbReference type="NCBIfam" id="TIGR02937">
    <property type="entry name" value="sigma70-ECF"/>
    <property type="match status" value="1"/>
</dbReference>
<dbReference type="Pfam" id="PF08281">
    <property type="entry name" value="Sigma70_r4_2"/>
    <property type="match status" value="1"/>
</dbReference>
<reference evidence="8" key="1">
    <citation type="journal article" date="2021" name="PeerJ">
        <title>Extensive microbial diversity within the chicken gut microbiome revealed by metagenomics and culture.</title>
        <authorList>
            <person name="Gilroy R."/>
            <person name="Ravi A."/>
            <person name="Getino M."/>
            <person name="Pursley I."/>
            <person name="Horton D.L."/>
            <person name="Alikhan N.F."/>
            <person name="Baker D."/>
            <person name="Gharbi K."/>
            <person name="Hall N."/>
            <person name="Watson M."/>
            <person name="Adriaenssens E.M."/>
            <person name="Foster-Nyarko E."/>
            <person name="Jarju S."/>
            <person name="Secka A."/>
            <person name="Antonio M."/>
            <person name="Oren A."/>
            <person name="Chaudhuri R.R."/>
            <person name="La Ragione R."/>
            <person name="Hildebrand F."/>
            <person name="Pallen M.J."/>
        </authorList>
    </citation>
    <scope>NUCLEOTIDE SEQUENCE</scope>
    <source>
        <strain evidence="8">ChiHjej12B11-16260</strain>
    </source>
</reference>
<dbReference type="GO" id="GO:0003677">
    <property type="term" value="F:DNA binding"/>
    <property type="evidence" value="ECO:0007669"/>
    <property type="project" value="UniProtKB-KW"/>
</dbReference>
<dbReference type="SUPFAM" id="SSF88659">
    <property type="entry name" value="Sigma3 and sigma4 domains of RNA polymerase sigma factors"/>
    <property type="match status" value="1"/>
</dbReference>
<evidence type="ECO:0000313" key="9">
    <source>
        <dbReference type="Proteomes" id="UP000824246"/>
    </source>
</evidence>
<dbReference type="InterPro" id="IPR014284">
    <property type="entry name" value="RNA_pol_sigma-70_dom"/>
</dbReference>
<dbReference type="CDD" id="cd06171">
    <property type="entry name" value="Sigma70_r4"/>
    <property type="match status" value="1"/>
</dbReference>
<evidence type="ECO:0000256" key="1">
    <source>
        <dbReference type="ARBA" id="ARBA00010641"/>
    </source>
</evidence>
<organism evidence="8 9">
    <name type="scientific">Candidatus Barnesiella excrementipullorum</name>
    <dbReference type="NCBI Taxonomy" id="2838479"/>
    <lineage>
        <taxon>Bacteria</taxon>
        <taxon>Pseudomonadati</taxon>
        <taxon>Bacteroidota</taxon>
        <taxon>Bacteroidia</taxon>
        <taxon>Bacteroidales</taxon>
        <taxon>Barnesiellaceae</taxon>
        <taxon>Barnesiella</taxon>
    </lineage>
</organism>
<evidence type="ECO:0000313" key="8">
    <source>
        <dbReference type="EMBL" id="HIX45707.1"/>
    </source>
</evidence>
<evidence type="ECO:0000256" key="4">
    <source>
        <dbReference type="ARBA" id="ARBA00023125"/>
    </source>
</evidence>
<comment type="similarity">
    <text evidence="1">Belongs to the sigma-70 factor family. ECF subfamily.</text>
</comment>
<keyword evidence="2" id="KW-0805">Transcription regulation</keyword>
<accession>A0A9D1VSU8</accession>
<evidence type="ECO:0000256" key="3">
    <source>
        <dbReference type="ARBA" id="ARBA00023082"/>
    </source>
</evidence>
<reference evidence="8" key="2">
    <citation type="submission" date="2021-04" db="EMBL/GenBank/DDBJ databases">
        <authorList>
            <person name="Gilroy R."/>
        </authorList>
    </citation>
    <scope>NUCLEOTIDE SEQUENCE</scope>
    <source>
        <strain evidence="8">ChiHjej12B11-16260</strain>
    </source>
</reference>
<dbReference type="Pfam" id="PF04542">
    <property type="entry name" value="Sigma70_r2"/>
    <property type="match status" value="1"/>
</dbReference>
<dbReference type="InterPro" id="IPR036388">
    <property type="entry name" value="WH-like_DNA-bd_sf"/>
</dbReference>
<gene>
    <name evidence="8" type="ORF">H9982_05760</name>
</gene>
<dbReference type="EMBL" id="DXFB01000150">
    <property type="protein sequence ID" value="HIX45707.1"/>
    <property type="molecule type" value="Genomic_DNA"/>
</dbReference>
<feature type="domain" description="RNA polymerase sigma factor 70 region 4 type 2" evidence="7">
    <location>
        <begin position="133"/>
        <end position="171"/>
    </location>
</feature>
<dbReference type="PANTHER" id="PTHR43133:SF8">
    <property type="entry name" value="RNA POLYMERASE SIGMA FACTOR HI_1459-RELATED"/>
    <property type="match status" value="1"/>
</dbReference>
<evidence type="ECO:0000259" key="7">
    <source>
        <dbReference type="Pfam" id="PF08281"/>
    </source>
</evidence>
<dbReference type="InterPro" id="IPR013325">
    <property type="entry name" value="RNA_pol_sigma_r2"/>
</dbReference>
<dbReference type="GO" id="GO:0006352">
    <property type="term" value="P:DNA-templated transcription initiation"/>
    <property type="evidence" value="ECO:0007669"/>
    <property type="project" value="InterPro"/>
</dbReference>
<evidence type="ECO:0000256" key="5">
    <source>
        <dbReference type="ARBA" id="ARBA00023163"/>
    </source>
</evidence>
<dbReference type="InterPro" id="IPR007627">
    <property type="entry name" value="RNA_pol_sigma70_r2"/>
</dbReference>
<protein>
    <submittedName>
        <fullName evidence="8">Sigma-70 family RNA polymerase sigma factor</fullName>
    </submittedName>
</protein>
<evidence type="ECO:0000259" key="6">
    <source>
        <dbReference type="Pfam" id="PF04542"/>
    </source>
</evidence>
<dbReference type="InterPro" id="IPR013249">
    <property type="entry name" value="RNA_pol_sigma70_r4_t2"/>
</dbReference>
<comment type="caution">
    <text evidence="8">The sequence shown here is derived from an EMBL/GenBank/DDBJ whole genome shotgun (WGS) entry which is preliminary data.</text>
</comment>
<name>A0A9D1VSU8_9BACT</name>
<feature type="domain" description="RNA polymerase sigma-70 region 2" evidence="6">
    <location>
        <begin position="27"/>
        <end position="95"/>
    </location>
</feature>
<dbReference type="InterPro" id="IPR013324">
    <property type="entry name" value="RNA_pol_sigma_r3/r4-like"/>
</dbReference>
<dbReference type="InterPro" id="IPR039425">
    <property type="entry name" value="RNA_pol_sigma-70-like"/>
</dbReference>
<keyword evidence="5" id="KW-0804">Transcription</keyword>
<proteinExistence type="inferred from homology"/>
<dbReference type="GO" id="GO:0016987">
    <property type="term" value="F:sigma factor activity"/>
    <property type="evidence" value="ECO:0007669"/>
    <property type="project" value="UniProtKB-KW"/>
</dbReference>
<dbReference type="Gene3D" id="1.10.10.10">
    <property type="entry name" value="Winged helix-like DNA-binding domain superfamily/Winged helix DNA-binding domain"/>
    <property type="match status" value="1"/>
</dbReference>
<dbReference type="PANTHER" id="PTHR43133">
    <property type="entry name" value="RNA POLYMERASE ECF-TYPE SIGMA FACTO"/>
    <property type="match status" value="1"/>
</dbReference>
<evidence type="ECO:0000256" key="2">
    <source>
        <dbReference type="ARBA" id="ARBA00023015"/>
    </source>
</evidence>
<keyword evidence="3" id="KW-0731">Sigma factor</keyword>
<sequence>MNNLSAYTDDELVCRYADGNNEAFDVLLKRHESKIYSYIYYIIKDRDKADDIFQESFVKAIMTIRQGRYTGNGKFSSWISRIAHNLIIDSYRQEKIENNISNEDETLDIFNRKELSEGNIEDHIIQSQINSDIRRLVEALPDNQREVVKLRYYKNLSFKEIADVTNVSINTALGRMRYAILNIRRMAEQYNIVLTL</sequence>
<dbReference type="Gene3D" id="1.10.1740.10">
    <property type="match status" value="1"/>
</dbReference>
<dbReference type="AlphaFoldDB" id="A0A9D1VSU8"/>
<dbReference type="Proteomes" id="UP000824246">
    <property type="component" value="Unassembled WGS sequence"/>
</dbReference>
<keyword evidence="4" id="KW-0238">DNA-binding</keyword>